<keyword evidence="4" id="KW-1185">Reference proteome</keyword>
<organism evidence="3 4">
    <name type="scientific">Eruca vesicaria subsp. sativa</name>
    <name type="common">Garden rocket</name>
    <name type="synonym">Eruca sativa</name>
    <dbReference type="NCBI Taxonomy" id="29727"/>
    <lineage>
        <taxon>Eukaryota</taxon>
        <taxon>Viridiplantae</taxon>
        <taxon>Streptophyta</taxon>
        <taxon>Embryophyta</taxon>
        <taxon>Tracheophyta</taxon>
        <taxon>Spermatophyta</taxon>
        <taxon>Magnoliopsida</taxon>
        <taxon>eudicotyledons</taxon>
        <taxon>Gunneridae</taxon>
        <taxon>Pentapetalae</taxon>
        <taxon>rosids</taxon>
        <taxon>malvids</taxon>
        <taxon>Brassicales</taxon>
        <taxon>Brassicaceae</taxon>
        <taxon>Brassiceae</taxon>
        <taxon>Eruca</taxon>
    </lineage>
</organism>
<dbReference type="SUPFAM" id="SSF54236">
    <property type="entry name" value="Ubiquitin-like"/>
    <property type="match status" value="4"/>
</dbReference>
<dbReference type="Pfam" id="PF00240">
    <property type="entry name" value="ubiquitin"/>
    <property type="match status" value="4"/>
</dbReference>
<dbReference type="CDD" id="cd17039">
    <property type="entry name" value="Ubl_ubiquitin_like"/>
    <property type="match status" value="1"/>
</dbReference>
<dbReference type="InterPro" id="IPR019956">
    <property type="entry name" value="Ubiquitin_dom"/>
</dbReference>
<feature type="domain" description="Ubiquitin-like" evidence="2">
    <location>
        <begin position="99"/>
        <end position="169"/>
    </location>
</feature>
<dbReference type="SMART" id="SM00213">
    <property type="entry name" value="UBQ"/>
    <property type="match status" value="4"/>
</dbReference>
<proteinExistence type="predicted"/>
<evidence type="ECO:0000313" key="4">
    <source>
        <dbReference type="Proteomes" id="UP001642260"/>
    </source>
</evidence>
<dbReference type="InterPro" id="IPR000626">
    <property type="entry name" value="Ubiquitin-like_dom"/>
</dbReference>
<feature type="domain" description="Ubiquitin-like" evidence="2">
    <location>
        <begin position="323"/>
        <end position="398"/>
    </location>
</feature>
<sequence length="476" mass="53877">MLSLGTQSKMTMANISPDQSIYSKYLNETNKKEKSKGPLGWILDVVALNTHPLQGQAWSAFSEVTTVSDAVPQMQNFQQMFLVLKESNLHSRIEGGCGLQIFVKTLSGRTSFTLEVERSDTVDSVKEKIHDKVGISPDHLSLTFSGELLIASRTLDYYDIHDKSTLTLIRHDAKITVKIQQLKRFDFEFEISDTVDSVKAKIHAKTGIPPHQQKLSYKDELLTGGRTLAGESAGVRGELTMHEHLRRAGDMHISVKFLKQRTFTFYNSDSIDNVKAKIQDEVGIPVDQQTLIFKECELLEGGRTLDDYQIRMDSTLDLRDGSMQIYVKTLTGKVFPLSVESSKSIYDVMDKIRDVEGTPPSQQRLIFNGQQLEHGRTLAYYNVQKESTLNMVLRLIGGARVTIAIEPLLGRTLILRIENATNPITDITLPSPALPCEDHTSSTWLEYLLSFLITIKGYYEKWGFRLSWVFFSRTRR</sequence>
<dbReference type="FunFam" id="3.10.20.90:FF:000222">
    <property type="entry name" value="Polyubiquitin 5"/>
    <property type="match status" value="1"/>
</dbReference>
<dbReference type="PROSITE" id="PS50053">
    <property type="entry name" value="UBIQUITIN_2"/>
    <property type="match status" value="4"/>
</dbReference>
<dbReference type="PRINTS" id="PR00348">
    <property type="entry name" value="UBIQUITIN"/>
</dbReference>
<dbReference type="InterPro" id="IPR050158">
    <property type="entry name" value="Ubiquitin_ubiquitin-like"/>
</dbReference>
<comment type="caution">
    <text evidence="3">The sequence shown here is derived from an EMBL/GenBank/DDBJ whole genome shotgun (WGS) entry which is preliminary data.</text>
</comment>
<keyword evidence="1" id="KW-1017">Isopeptide bond</keyword>
<gene>
    <name evidence="3" type="ORF">ERUC_LOCUS44400</name>
</gene>
<dbReference type="Proteomes" id="UP001642260">
    <property type="component" value="Unassembled WGS sequence"/>
</dbReference>
<feature type="domain" description="Ubiquitin-like" evidence="2">
    <location>
        <begin position="251"/>
        <end position="318"/>
    </location>
</feature>
<evidence type="ECO:0000256" key="1">
    <source>
        <dbReference type="ARBA" id="ARBA00022499"/>
    </source>
</evidence>
<dbReference type="Gene3D" id="3.10.20.90">
    <property type="entry name" value="Phosphatidylinositol 3-kinase Catalytic Subunit, Chain A, domain 1"/>
    <property type="match status" value="4"/>
</dbReference>
<dbReference type="EMBL" id="CAKOAT010968487">
    <property type="protein sequence ID" value="CAH8391917.1"/>
    <property type="molecule type" value="Genomic_DNA"/>
</dbReference>
<dbReference type="InterPro" id="IPR029071">
    <property type="entry name" value="Ubiquitin-like_domsf"/>
</dbReference>
<accession>A0ABC8M7G9</accession>
<reference evidence="3 4" key="1">
    <citation type="submission" date="2022-03" db="EMBL/GenBank/DDBJ databases">
        <authorList>
            <person name="Macdonald S."/>
            <person name="Ahmed S."/>
            <person name="Newling K."/>
        </authorList>
    </citation>
    <scope>NUCLEOTIDE SEQUENCE [LARGE SCALE GENOMIC DNA]</scope>
</reference>
<feature type="domain" description="Ubiquitin-like" evidence="2">
    <location>
        <begin position="173"/>
        <end position="250"/>
    </location>
</feature>
<name>A0ABC8M7G9_ERUVS</name>
<evidence type="ECO:0000313" key="3">
    <source>
        <dbReference type="EMBL" id="CAH8391917.1"/>
    </source>
</evidence>
<protein>
    <recommendedName>
        <fullName evidence="2">Ubiquitin-like domain-containing protein</fullName>
    </recommendedName>
</protein>
<evidence type="ECO:0000259" key="2">
    <source>
        <dbReference type="PROSITE" id="PS50053"/>
    </source>
</evidence>
<dbReference type="AlphaFoldDB" id="A0ABC8M7G9"/>
<dbReference type="PANTHER" id="PTHR10666">
    <property type="entry name" value="UBIQUITIN"/>
    <property type="match status" value="1"/>
</dbReference>
<dbReference type="GO" id="GO:0003729">
    <property type="term" value="F:mRNA binding"/>
    <property type="evidence" value="ECO:0007669"/>
    <property type="project" value="UniProtKB-ARBA"/>
</dbReference>